<organism evidence="2 3">
    <name type="scientific">Aegilops tauschii subsp. strangulata</name>
    <name type="common">Goatgrass</name>
    <dbReference type="NCBI Taxonomy" id="200361"/>
    <lineage>
        <taxon>Eukaryota</taxon>
        <taxon>Viridiplantae</taxon>
        <taxon>Streptophyta</taxon>
        <taxon>Embryophyta</taxon>
        <taxon>Tracheophyta</taxon>
        <taxon>Spermatophyta</taxon>
        <taxon>Magnoliopsida</taxon>
        <taxon>Liliopsida</taxon>
        <taxon>Poales</taxon>
        <taxon>Poaceae</taxon>
        <taxon>BOP clade</taxon>
        <taxon>Pooideae</taxon>
        <taxon>Triticodae</taxon>
        <taxon>Triticeae</taxon>
        <taxon>Triticinae</taxon>
        <taxon>Aegilops</taxon>
    </lineage>
</organism>
<reference evidence="2" key="3">
    <citation type="journal article" date="2017" name="Nature">
        <title>Genome sequence of the progenitor of the wheat D genome Aegilops tauschii.</title>
        <authorList>
            <person name="Luo M.C."/>
            <person name="Gu Y.Q."/>
            <person name="Puiu D."/>
            <person name="Wang H."/>
            <person name="Twardziok S.O."/>
            <person name="Deal K.R."/>
            <person name="Huo N."/>
            <person name="Zhu T."/>
            <person name="Wang L."/>
            <person name="Wang Y."/>
            <person name="McGuire P.E."/>
            <person name="Liu S."/>
            <person name="Long H."/>
            <person name="Ramasamy R.K."/>
            <person name="Rodriguez J.C."/>
            <person name="Van S.L."/>
            <person name="Yuan L."/>
            <person name="Wang Z."/>
            <person name="Xia Z."/>
            <person name="Xiao L."/>
            <person name="Anderson O.D."/>
            <person name="Ouyang S."/>
            <person name="Liang Y."/>
            <person name="Zimin A.V."/>
            <person name="Pertea G."/>
            <person name="Qi P."/>
            <person name="Bennetzen J.L."/>
            <person name="Dai X."/>
            <person name="Dawson M.W."/>
            <person name="Muller H.G."/>
            <person name="Kugler K."/>
            <person name="Rivarola-Duarte L."/>
            <person name="Spannagl M."/>
            <person name="Mayer K.F.X."/>
            <person name="Lu F.H."/>
            <person name="Bevan M.W."/>
            <person name="Leroy P."/>
            <person name="Li P."/>
            <person name="You F.M."/>
            <person name="Sun Q."/>
            <person name="Liu Z."/>
            <person name="Lyons E."/>
            <person name="Wicker T."/>
            <person name="Salzberg S.L."/>
            <person name="Devos K.M."/>
            <person name="Dvorak J."/>
        </authorList>
    </citation>
    <scope>NUCLEOTIDE SEQUENCE [LARGE SCALE GENOMIC DNA]</scope>
    <source>
        <strain evidence="2">cv. AL8/78</strain>
    </source>
</reference>
<evidence type="ECO:0000313" key="2">
    <source>
        <dbReference type="EnsemblPlants" id="AET1Gv20423400.4"/>
    </source>
</evidence>
<dbReference type="Proteomes" id="UP000015105">
    <property type="component" value="Chromosome 1D"/>
</dbReference>
<name>A0A452YI56_AEGTS</name>
<reference evidence="2" key="4">
    <citation type="submission" date="2019-03" db="UniProtKB">
        <authorList>
            <consortium name="EnsemblPlants"/>
        </authorList>
    </citation>
    <scope>IDENTIFICATION</scope>
</reference>
<sequence>SHRIFTAVKTNFHRGRFHCPMTGGLAWRGGWLGCLFSRAGRFAQSAPRAPHPIPRLPGTAHTGQTLASPSPTSRTPPSSSILVSRRRPSASLLSVLQPRRREEAAVRGAVPLSGCCASFVPHSPSLILARHRHCLLLPSTTVDASGSNLALVGRSSS</sequence>
<protein>
    <submittedName>
        <fullName evidence="2">Uncharacterized protein</fullName>
    </submittedName>
</protein>
<evidence type="ECO:0000313" key="3">
    <source>
        <dbReference type="Proteomes" id="UP000015105"/>
    </source>
</evidence>
<dbReference type="EnsemblPlants" id="AET1Gv20423400.4">
    <property type="protein sequence ID" value="AET1Gv20423400.4"/>
    <property type="gene ID" value="AET1Gv20423400"/>
</dbReference>
<reference evidence="3" key="1">
    <citation type="journal article" date="2014" name="Science">
        <title>Ancient hybridizations among the ancestral genomes of bread wheat.</title>
        <authorList>
            <consortium name="International Wheat Genome Sequencing Consortium,"/>
            <person name="Marcussen T."/>
            <person name="Sandve S.R."/>
            <person name="Heier L."/>
            <person name="Spannagl M."/>
            <person name="Pfeifer M."/>
            <person name="Jakobsen K.S."/>
            <person name="Wulff B.B."/>
            <person name="Steuernagel B."/>
            <person name="Mayer K.F."/>
            <person name="Olsen O.A."/>
        </authorList>
    </citation>
    <scope>NUCLEOTIDE SEQUENCE [LARGE SCALE GENOMIC DNA]</scope>
    <source>
        <strain evidence="3">cv. AL8/78</strain>
    </source>
</reference>
<keyword evidence="3" id="KW-1185">Reference proteome</keyword>
<dbReference type="AlphaFoldDB" id="A0A452YI56"/>
<reference evidence="2" key="5">
    <citation type="journal article" date="2021" name="G3 (Bethesda)">
        <title>Aegilops tauschii genome assembly Aet v5.0 features greater sequence contiguity and improved annotation.</title>
        <authorList>
            <person name="Wang L."/>
            <person name="Zhu T."/>
            <person name="Rodriguez J.C."/>
            <person name="Deal K.R."/>
            <person name="Dubcovsky J."/>
            <person name="McGuire P.E."/>
            <person name="Lux T."/>
            <person name="Spannagl M."/>
            <person name="Mayer K.F.X."/>
            <person name="Baldrich P."/>
            <person name="Meyers B.C."/>
            <person name="Huo N."/>
            <person name="Gu Y.Q."/>
            <person name="Zhou H."/>
            <person name="Devos K.M."/>
            <person name="Bennetzen J.L."/>
            <person name="Unver T."/>
            <person name="Budak H."/>
            <person name="Gulick P.J."/>
            <person name="Galiba G."/>
            <person name="Kalapos B."/>
            <person name="Nelson D.R."/>
            <person name="Li P."/>
            <person name="You F.M."/>
            <person name="Luo M.C."/>
            <person name="Dvorak J."/>
        </authorList>
    </citation>
    <scope>NUCLEOTIDE SEQUENCE [LARGE SCALE GENOMIC DNA]</scope>
    <source>
        <strain evidence="2">cv. AL8/78</strain>
    </source>
</reference>
<feature type="region of interest" description="Disordered" evidence="1">
    <location>
        <begin position="46"/>
        <end position="83"/>
    </location>
</feature>
<feature type="compositionally biased region" description="Low complexity" evidence="1">
    <location>
        <begin position="68"/>
        <end position="80"/>
    </location>
</feature>
<accession>A0A452YI56</accession>
<reference evidence="3" key="2">
    <citation type="journal article" date="2017" name="Nat. Plants">
        <title>The Aegilops tauschii genome reveals multiple impacts of transposons.</title>
        <authorList>
            <person name="Zhao G."/>
            <person name="Zou C."/>
            <person name="Li K."/>
            <person name="Wang K."/>
            <person name="Li T."/>
            <person name="Gao L."/>
            <person name="Zhang X."/>
            <person name="Wang H."/>
            <person name="Yang Z."/>
            <person name="Liu X."/>
            <person name="Jiang W."/>
            <person name="Mao L."/>
            <person name="Kong X."/>
            <person name="Jiao Y."/>
            <person name="Jia J."/>
        </authorList>
    </citation>
    <scope>NUCLEOTIDE SEQUENCE [LARGE SCALE GENOMIC DNA]</scope>
    <source>
        <strain evidence="3">cv. AL8/78</strain>
    </source>
</reference>
<dbReference type="Gramene" id="AET1Gv20423400.4">
    <property type="protein sequence ID" value="AET1Gv20423400.4"/>
    <property type="gene ID" value="AET1Gv20423400"/>
</dbReference>
<proteinExistence type="predicted"/>
<evidence type="ECO:0000256" key="1">
    <source>
        <dbReference type="SAM" id="MobiDB-lite"/>
    </source>
</evidence>